<dbReference type="RefSeq" id="XP_020904559.2">
    <property type="nucleotide sequence ID" value="XM_021048900.2"/>
</dbReference>
<dbReference type="Pfam" id="PF07534">
    <property type="entry name" value="TLD"/>
    <property type="match status" value="1"/>
</dbReference>
<protein>
    <recommendedName>
        <fullName evidence="1">TLDc domain-containing protein</fullName>
    </recommendedName>
</protein>
<dbReference type="AlphaFoldDB" id="A0A913XHW9"/>
<reference evidence="2" key="1">
    <citation type="submission" date="2022-11" db="UniProtKB">
        <authorList>
            <consortium name="EnsemblMetazoa"/>
        </authorList>
    </citation>
    <scope>IDENTIFICATION</scope>
</reference>
<dbReference type="OrthoDB" id="5953547at2759"/>
<name>A0A913XHW9_EXADI</name>
<dbReference type="Proteomes" id="UP000887567">
    <property type="component" value="Unplaced"/>
</dbReference>
<keyword evidence="3" id="KW-1185">Reference proteome</keyword>
<dbReference type="EnsemblMetazoa" id="XM_021048900.2">
    <property type="protein sequence ID" value="XP_020904559.2"/>
    <property type="gene ID" value="LOC110242853"/>
</dbReference>
<evidence type="ECO:0000313" key="3">
    <source>
        <dbReference type="Proteomes" id="UP000887567"/>
    </source>
</evidence>
<evidence type="ECO:0000259" key="1">
    <source>
        <dbReference type="PROSITE" id="PS51886"/>
    </source>
</evidence>
<sequence>MTYLQRLSTYLQPVLQDASKSRWVRCWRVSIDGWDVTKTFHRWCDKEGPTVTIVRVGSYIFGGYSDVSWDRSNTYASSTKAFLFSLYNTRGYSPVKLPAERFHHDAICRVSGYGPTFGGGHDMYISNQASSNTGSYFISGHTYKAPPGGSSFYTGNTHFTPSDVEVFYETTN</sequence>
<proteinExistence type="predicted"/>
<dbReference type="InterPro" id="IPR006571">
    <property type="entry name" value="TLDc_dom"/>
</dbReference>
<feature type="domain" description="TLDc" evidence="1">
    <location>
        <begin position="1"/>
        <end position="170"/>
    </location>
</feature>
<dbReference type="PROSITE" id="PS51886">
    <property type="entry name" value="TLDC"/>
    <property type="match status" value="1"/>
</dbReference>
<evidence type="ECO:0000313" key="2">
    <source>
        <dbReference type="EnsemblMetazoa" id="XP_020904559.2"/>
    </source>
</evidence>
<dbReference type="KEGG" id="epa:110242853"/>
<dbReference type="GeneID" id="110242853"/>
<accession>A0A913XHW9</accession>
<organism evidence="2 3">
    <name type="scientific">Exaiptasia diaphana</name>
    <name type="common">Tropical sea anemone</name>
    <name type="synonym">Aiptasia pulchella</name>
    <dbReference type="NCBI Taxonomy" id="2652724"/>
    <lineage>
        <taxon>Eukaryota</taxon>
        <taxon>Metazoa</taxon>
        <taxon>Cnidaria</taxon>
        <taxon>Anthozoa</taxon>
        <taxon>Hexacorallia</taxon>
        <taxon>Actiniaria</taxon>
        <taxon>Aiptasiidae</taxon>
        <taxon>Exaiptasia</taxon>
    </lineage>
</organism>